<feature type="compositionally biased region" description="Basic and acidic residues" evidence="1">
    <location>
        <begin position="220"/>
        <end position="229"/>
    </location>
</feature>
<gene>
    <name evidence="2" type="ORF">IPOD504_LOCUS9724</name>
</gene>
<evidence type="ECO:0000256" key="1">
    <source>
        <dbReference type="SAM" id="MobiDB-lite"/>
    </source>
</evidence>
<dbReference type="EMBL" id="OW152835">
    <property type="protein sequence ID" value="CAH2056519.1"/>
    <property type="molecule type" value="Genomic_DNA"/>
</dbReference>
<name>A0ABN8IFT1_9NEOP</name>
<dbReference type="Proteomes" id="UP000837857">
    <property type="component" value="Chromosome 23"/>
</dbReference>
<feature type="region of interest" description="Disordered" evidence="1">
    <location>
        <begin position="170"/>
        <end position="262"/>
    </location>
</feature>
<feature type="region of interest" description="Disordered" evidence="1">
    <location>
        <begin position="109"/>
        <end position="129"/>
    </location>
</feature>
<keyword evidence="3" id="KW-1185">Reference proteome</keyword>
<evidence type="ECO:0000313" key="3">
    <source>
        <dbReference type="Proteomes" id="UP000837857"/>
    </source>
</evidence>
<sequence>MDMSSITYNTVDDLNVNSNVPDRYKRSLMSVNNPSFYDSQRKEIDYDMKVDLSKFNIFYPPFVGVRNEAIKPRIKRADEDIFNKQPAGIIIEKKKVMVQYAPVERKRNFPKCSHTPKESKSHEKQLKHPFYKNSQRLDELLDQLLENKIDKVISSPLNLGFLIGDREKCKHSKQEQEETPRLDYDLQKQDALNPTEASEDENKFTSAENTDVNLDSAPEDIFKLSEIKRQNPNSDAKSSLIDKEELHKDENDERNRHSLRSTTSPYDVLLSVSTLM</sequence>
<reference evidence="2" key="1">
    <citation type="submission" date="2022-03" db="EMBL/GenBank/DDBJ databases">
        <authorList>
            <person name="Martin H S."/>
        </authorList>
    </citation>
    <scope>NUCLEOTIDE SEQUENCE</scope>
</reference>
<feature type="compositionally biased region" description="Basic and acidic residues" evidence="1">
    <location>
        <begin position="115"/>
        <end position="126"/>
    </location>
</feature>
<feature type="non-terminal residue" evidence="2">
    <location>
        <position position="276"/>
    </location>
</feature>
<feature type="compositionally biased region" description="Basic and acidic residues" evidence="1">
    <location>
        <begin position="240"/>
        <end position="256"/>
    </location>
</feature>
<accession>A0ABN8IFT1</accession>
<feature type="compositionally biased region" description="Polar residues" evidence="1">
    <location>
        <begin position="204"/>
        <end position="213"/>
    </location>
</feature>
<feature type="compositionally biased region" description="Basic and acidic residues" evidence="1">
    <location>
        <begin position="170"/>
        <end position="188"/>
    </location>
</feature>
<organism evidence="2 3">
    <name type="scientific">Iphiclides podalirius</name>
    <name type="common">scarce swallowtail</name>
    <dbReference type="NCBI Taxonomy" id="110791"/>
    <lineage>
        <taxon>Eukaryota</taxon>
        <taxon>Metazoa</taxon>
        <taxon>Ecdysozoa</taxon>
        <taxon>Arthropoda</taxon>
        <taxon>Hexapoda</taxon>
        <taxon>Insecta</taxon>
        <taxon>Pterygota</taxon>
        <taxon>Neoptera</taxon>
        <taxon>Endopterygota</taxon>
        <taxon>Lepidoptera</taxon>
        <taxon>Glossata</taxon>
        <taxon>Ditrysia</taxon>
        <taxon>Papilionoidea</taxon>
        <taxon>Papilionidae</taxon>
        <taxon>Papilioninae</taxon>
        <taxon>Iphiclides</taxon>
    </lineage>
</organism>
<evidence type="ECO:0000313" key="2">
    <source>
        <dbReference type="EMBL" id="CAH2056519.1"/>
    </source>
</evidence>
<protein>
    <submittedName>
        <fullName evidence="2">Uncharacterized protein</fullName>
    </submittedName>
</protein>
<proteinExistence type="predicted"/>